<dbReference type="AlphaFoldDB" id="A0A7C9DWR2"/>
<dbReference type="PANTHER" id="PTHR33463">
    <property type="entry name" value="NB-ARC DOMAIN-CONTAINING PROTEIN-RELATED"/>
    <property type="match status" value="1"/>
</dbReference>
<dbReference type="PANTHER" id="PTHR33463:SF204">
    <property type="entry name" value="NB-ARC DOMAIN-CONTAINING PROTEIN"/>
    <property type="match status" value="1"/>
</dbReference>
<name>A0A7C9DWR2_OPUST</name>
<proteinExistence type="predicted"/>
<evidence type="ECO:0000313" key="2">
    <source>
        <dbReference type="EMBL" id="MBA4651326.1"/>
    </source>
</evidence>
<dbReference type="EMBL" id="GISG01169435">
    <property type="protein sequence ID" value="MBA4651326.1"/>
    <property type="molecule type" value="Transcribed_RNA"/>
</dbReference>
<organism evidence="2">
    <name type="scientific">Opuntia streptacantha</name>
    <name type="common">Prickly pear cactus</name>
    <name type="synonym">Opuntia cardona</name>
    <dbReference type="NCBI Taxonomy" id="393608"/>
    <lineage>
        <taxon>Eukaryota</taxon>
        <taxon>Viridiplantae</taxon>
        <taxon>Streptophyta</taxon>
        <taxon>Embryophyta</taxon>
        <taxon>Tracheophyta</taxon>
        <taxon>Spermatophyta</taxon>
        <taxon>Magnoliopsida</taxon>
        <taxon>eudicotyledons</taxon>
        <taxon>Gunneridae</taxon>
        <taxon>Pentapetalae</taxon>
        <taxon>Caryophyllales</taxon>
        <taxon>Cactineae</taxon>
        <taxon>Cactaceae</taxon>
        <taxon>Opuntioideae</taxon>
        <taxon>Opuntia</taxon>
    </lineage>
</organism>
<dbReference type="InterPro" id="IPR032675">
    <property type="entry name" value="LRR_dom_sf"/>
</dbReference>
<reference evidence="2" key="1">
    <citation type="journal article" date="2013" name="J. Plant Res.">
        <title>Effect of fungi and light on seed germination of three Opuntia species from semiarid lands of central Mexico.</title>
        <authorList>
            <person name="Delgado-Sanchez P."/>
            <person name="Jimenez-Bremont J.F."/>
            <person name="Guerrero-Gonzalez Mde L."/>
            <person name="Flores J."/>
        </authorList>
    </citation>
    <scope>NUCLEOTIDE SEQUENCE</scope>
    <source>
        <tissue evidence="2">Cladode</tissue>
    </source>
</reference>
<sequence>MVASVYGGGEKLRHLSIYNCGSLKGIDLGSKEGKDWLPRLEVLALHTLPSLTAILRVSVTPKCHRNLRNVNIWYCPKLENISWILELPCLETVYVFYCDGMEKIIGDNVVIDNPSKVGLPKLKTISFRSLPQLQSICSALLAFPMLRTIALIDCPQLKRLPPEGYDPSNPPIVYCSREWWDKLEWDDPSASSLLHPQFISC</sequence>
<evidence type="ECO:0000256" key="1">
    <source>
        <dbReference type="ARBA" id="ARBA00022821"/>
    </source>
</evidence>
<dbReference type="SUPFAM" id="SSF52058">
    <property type="entry name" value="L domain-like"/>
    <property type="match status" value="1"/>
</dbReference>
<dbReference type="InterPro" id="IPR050905">
    <property type="entry name" value="Plant_NBS-LRR"/>
</dbReference>
<accession>A0A7C9DWR2</accession>
<reference evidence="2" key="2">
    <citation type="submission" date="2020-07" db="EMBL/GenBank/DDBJ databases">
        <authorList>
            <person name="Vera ALvarez R."/>
            <person name="Arias-Moreno D.M."/>
            <person name="Jimenez-Jacinto V."/>
            <person name="Jimenez-Bremont J.F."/>
            <person name="Swaminathan K."/>
            <person name="Moose S.P."/>
            <person name="Guerrero-Gonzalez M.L."/>
            <person name="Marino-Ramirez L."/>
            <person name="Landsman D."/>
            <person name="Rodriguez-Kessler M."/>
            <person name="Delgado-Sanchez P."/>
        </authorList>
    </citation>
    <scope>NUCLEOTIDE SEQUENCE</scope>
    <source>
        <tissue evidence="2">Cladode</tissue>
    </source>
</reference>
<keyword evidence="1" id="KW-0611">Plant defense</keyword>
<dbReference type="Gene3D" id="3.80.10.10">
    <property type="entry name" value="Ribonuclease Inhibitor"/>
    <property type="match status" value="1"/>
</dbReference>
<protein>
    <submittedName>
        <fullName evidence="2">Uncharacterized protein</fullName>
    </submittedName>
</protein>